<keyword evidence="1" id="KW-0812">Transmembrane</keyword>
<evidence type="ECO:0000313" key="3">
    <source>
        <dbReference type="Proteomes" id="UP000005139"/>
    </source>
</evidence>
<evidence type="ECO:0000313" key="2">
    <source>
        <dbReference type="EMBL" id="EAX49036.1"/>
    </source>
</evidence>
<sequence>MHMFQYNVFKMNICKKVYLGLELPGRTGPSNTNAAYAAYIVGIKDLAESFLPSGERFRMVFCFMPWIQYTLFYFGLGKGGRRMAQQPELANVGGIADDLGGVDPYVDAELMRLFRLV</sequence>
<keyword evidence="1" id="KW-0472">Membrane</keyword>
<keyword evidence="3" id="KW-1185">Reference proteome</keyword>
<gene>
    <name evidence="2" type="ORF">TcarDRAFT_2725</name>
</gene>
<reference evidence="2 3" key="1">
    <citation type="submission" date="2007-01" db="EMBL/GenBank/DDBJ databases">
        <title>Annotation of the draft genome assembly of Thermosinus carboxydivorans Nor1.</title>
        <authorList>
            <consortium name="US DOE Joint Genome Institute (JGI-ORNL)"/>
            <person name="Larimer F."/>
            <person name="Land M."/>
            <person name="Hauser L."/>
        </authorList>
    </citation>
    <scope>NUCLEOTIDE SEQUENCE [LARGE SCALE GENOMIC DNA]</scope>
    <source>
        <strain evidence="2 3">Nor1</strain>
    </source>
</reference>
<comment type="caution">
    <text evidence="2">The sequence shown here is derived from an EMBL/GenBank/DDBJ whole genome shotgun (WGS) entry which is preliminary data.</text>
</comment>
<dbReference type="Proteomes" id="UP000005139">
    <property type="component" value="Unassembled WGS sequence"/>
</dbReference>
<keyword evidence="1" id="KW-1133">Transmembrane helix</keyword>
<proteinExistence type="predicted"/>
<evidence type="ECO:0000256" key="1">
    <source>
        <dbReference type="SAM" id="Phobius"/>
    </source>
</evidence>
<dbReference type="EMBL" id="AAWL01000001">
    <property type="protein sequence ID" value="EAX49036.1"/>
    <property type="molecule type" value="Genomic_DNA"/>
</dbReference>
<dbReference type="AlphaFoldDB" id="A1HLT5"/>
<name>A1HLT5_9FIRM</name>
<reference evidence="2 3" key="2">
    <citation type="submission" date="2007-01" db="EMBL/GenBank/DDBJ databases">
        <title>Sequencing of the draft genome and assembly of Thermosinus carboxydivorans Nor1.</title>
        <authorList>
            <consortium name="US DOE Joint Genome Institute (JGI-PGF)"/>
            <person name="Copeland A."/>
            <person name="Lucas S."/>
            <person name="Lapidus A."/>
            <person name="Barry K."/>
            <person name="Glavina del Rio T."/>
            <person name="Dalin E."/>
            <person name="Tice H."/>
            <person name="Bruce D."/>
            <person name="Pitluck S."/>
            <person name="Richardson P."/>
        </authorList>
    </citation>
    <scope>NUCLEOTIDE SEQUENCE [LARGE SCALE GENOMIC DNA]</scope>
    <source>
        <strain evidence="2 3">Nor1</strain>
    </source>
</reference>
<organism evidence="2 3">
    <name type="scientific">Thermosinus carboxydivorans Nor1</name>
    <dbReference type="NCBI Taxonomy" id="401526"/>
    <lineage>
        <taxon>Bacteria</taxon>
        <taxon>Bacillati</taxon>
        <taxon>Bacillota</taxon>
        <taxon>Negativicutes</taxon>
        <taxon>Selenomonadales</taxon>
        <taxon>Sporomusaceae</taxon>
        <taxon>Thermosinus</taxon>
    </lineage>
</organism>
<feature type="transmembrane region" description="Helical" evidence="1">
    <location>
        <begin position="57"/>
        <end position="76"/>
    </location>
</feature>
<protein>
    <submittedName>
        <fullName evidence="2">Uncharacterized protein</fullName>
    </submittedName>
</protein>
<accession>A1HLT5</accession>